<evidence type="ECO:0000256" key="3">
    <source>
        <dbReference type="SAM" id="MobiDB-lite"/>
    </source>
</evidence>
<dbReference type="OrthoDB" id="1911504at2759"/>
<feature type="repeat" description="PPR" evidence="2">
    <location>
        <begin position="163"/>
        <end position="194"/>
    </location>
</feature>
<dbReference type="PANTHER" id="PTHR47942:SF28">
    <property type="entry name" value="OS04G0520900 PROTEIN"/>
    <property type="match status" value="1"/>
</dbReference>
<reference evidence="4 5" key="1">
    <citation type="submission" date="2018-10" db="EMBL/GenBank/DDBJ databases">
        <title>A high-quality apple genome assembly.</title>
        <authorList>
            <person name="Hu J."/>
        </authorList>
    </citation>
    <scope>NUCLEOTIDE SEQUENCE [LARGE SCALE GENOMIC DNA]</scope>
    <source>
        <strain evidence="5">cv. HFTH1</strain>
        <tissue evidence="4">Young leaf</tissue>
    </source>
</reference>
<dbReference type="SMR" id="A0A498JSG4"/>
<comment type="caution">
    <text evidence="4">The sequence shown here is derived from an EMBL/GenBank/DDBJ whole genome shotgun (WGS) entry which is preliminary data.</text>
</comment>
<sequence>MEEGMAENEISPPHSIRPPPSSQIHISPESISSAVKVFLDILIRTSPQQIGAALASTGIIPSAEVVIQVLKLSYDYPFSAVKFFQWAGLAHKHSAQAWNLMVDVLGRNRLFESMWDAIRSMRQEKTLSLPAFAAAFSNYCAAGKFNDAVMTFQVMDKYDIPQDVVAANSLLSAMCRADGGVERALDFLETMKSKPEYGPDGDSFAILLEGLEKEGEVAKAKTTFGEMVVKVGWGLENVAAYDAFLATLVNGGQAEEAVKFLRVMKKNGCLPGLRFFSIALDTLVKRKDSTNAISIWDVMVGNGLMPNLSMYNAMIGLLCDCNEIDDAFRLLDQMVFHGAFPDSFTYNAIFKCLIKNNKVREAGKFFVEMVKNEWLPTHANFAAAITMFFDGDDPEMGVELWNSMLESNVEPLDAAANALLLGLCKLDRLSELKRNADVMLDRRINIYESTMASLKSAYYKDGRGAREKYDGLARRWKTSLVR</sequence>
<dbReference type="InterPro" id="IPR051222">
    <property type="entry name" value="PPR/CCM1_RNA-binding"/>
</dbReference>
<dbReference type="InterPro" id="IPR002885">
    <property type="entry name" value="PPR_rpt"/>
</dbReference>
<dbReference type="InterPro" id="IPR011990">
    <property type="entry name" value="TPR-like_helical_dom_sf"/>
</dbReference>
<dbReference type="PANTHER" id="PTHR47942">
    <property type="entry name" value="TETRATRICOPEPTIDE REPEAT (TPR)-LIKE SUPERFAMILY PROTEIN-RELATED"/>
    <property type="match status" value="1"/>
</dbReference>
<evidence type="ECO:0000256" key="1">
    <source>
        <dbReference type="ARBA" id="ARBA00022737"/>
    </source>
</evidence>
<dbReference type="PROSITE" id="PS51375">
    <property type="entry name" value="PPR"/>
    <property type="match status" value="4"/>
</dbReference>
<evidence type="ECO:0000313" key="5">
    <source>
        <dbReference type="Proteomes" id="UP000290289"/>
    </source>
</evidence>
<feature type="repeat" description="PPR" evidence="2">
    <location>
        <begin position="342"/>
        <end position="376"/>
    </location>
</feature>
<organism evidence="4 5">
    <name type="scientific">Malus domestica</name>
    <name type="common">Apple</name>
    <name type="synonym">Pyrus malus</name>
    <dbReference type="NCBI Taxonomy" id="3750"/>
    <lineage>
        <taxon>Eukaryota</taxon>
        <taxon>Viridiplantae</taxon>
        <taxon>Streptophyta</taxon>
        <taxon>Embryophyta</taxon>
        <taxon>Tracheophyta</taxon>
        <taxon>Spermatophyta</taxon>
        <taxon>Magnoliopsida</taxon>
        <taxon>eudicotyledons</taxon>
        <taxon>Gunneridae</taxon>
        <taxon>Pentapetalae</taxon>
        <taxon>rosids</taxon>
        <taxon>fabids</taxon>
        <taxon>Rosales</taxon>
        <taxon>Rosaceae</taxon>
        <taxon>Amygdaloideae</taxon>
        <taxon>Maleae</taxon>
        <taxon>Malus</taxon>
    </lineage>
</organism>
<dbReference type="Proteomes" id="UP000290289">
    <property type="component" value="Chromosome 6"/>
</dbReference>
<feature type="region of interest" description="Disordered" evidence="3">
    <location>
        <begin position="1"/>
        <end position="23"/>
    </location>
</feature>
<accession>A0A498JSG4</accession>
<keyword evidence="5" id="KW-1185">Reference proteome</keyword>
<keyword evidence="1" id="KW-0677">Repeat</keyword>
<evidence type="ECO:0000313" key="4">
    <source>
        <dbReference type="EMBL" id="RXH96833.1"/>
    </source>
</evidence>
<dbReference type="EMBL" id="RDQH01000332">
    <property type="protein sequence ID" value="RXH96833.1"/>
    <property type="molecule type" value="Genomic_DNA"/>
</dbReference>
<dbReference type="Gene3D" id="1.25.40.10">
    <property type="entry name" value="Tetratricopeptide repeat domain"/>
    <property type="match status" value="3"/>
</dbReference>
<dbReference type="AlphaFoldDB" id="A0A498JSG4"/>
<protein>
    <recommendedName>
        <fullName evidence="6">Pentacotripeptide-repeat region of PRORP domain-containing protein</fullName>
    </recommendedName>
</protein>
<gene>
    <name evidence="4" type="ORF">DVH24_009675</name>
</gene>
<dbReference type="NCBIfam" id="TIGR00756">
    <property type="entry name" value="PPR"/>
    <property type="match status" value="3"/>
</dbReference>
<proteinExistence type="predicted"/>
<evidence type="ECO:0008006" key="6">
    <source>
        <dbReference type="Google" id="ProtNLM"/>
    </source>
</evidence>
<feature type="repeat" description="PPR" evidence="2">
    <location>
        <begin position="237"/>
        <end position="271"/>
    </location>
</feature>
<dbReference type="Pfam" id="PF01535">
    <property type="entry name" value="PPR"/>
    <property type="match status" value="1"/>
</dbReference>
<evidence type="ECO:0000256" key="2">
    <source>
        <dbReference type="PROSITE-ProRule" id="PRU00708"/>
    </source>
</evidence>
<feature type="repeat" description="PPR" evidence="2">
    <location>
        <begin position="307"/>
        <end position="341"/>
    </location>
</feature>
<dbReference type="Pfam" id="PF13812">
    <property type="entry name" value="PPR_3"/>
    <property type="match status" value="1"/>
</dbReference>
<name>A0A498JSG4_MALDO</name>
<dbReference type="Pfam" id="PF13041">
    <property type="entry name" value="PPR_2"/>
    <property type="match status" value="1"/>
</dbReference>